<reference evidence="1" key="1">
    <citation type="submission" date="2022-08" db="EMBL/GenBank/DDBJ databases">
        <title>Genome Sequence of Pycnoporus sanguineus.</title>
        <authorList>
            <person name="Buettner E."/>
        </authorList>
    </citation>
    <scope>NUCLEOTIDE SEQUENCE</scope>
    <source>
        <strain evidence="1">CG-C14</strain>
    </source>
</reference>
<organism evidence="1 2">
    <name type="scientific">Trametes sanguinea</name>
    <dbReference type="NCBI Taxonomy" id="158606"/>
    <lineage>
        <taxon>Eukaryota</taxon>
        <taxon>Fungi</taxon>
        <taxon>Dikarya</taxon>
        <taxon>Basidiomycota</taxon>
        <taxon>Agaricomycotina</taxon>
        <taxon>Agaricomycetes</taxon>
        <taxon>Polyporales</taxon>
        <taxon>Polyporaceae</taxon>
        <taxon>Trametes</taxon>
    </lineage>
</organism>
<evidence type="ECO:0000313" key="1">
    <source>
        <dbReference type="EMBL" id="KAJ2959081.1"/>
    </source>
</evidence>
<proteinExistence type="predicted"/>
<dbReference type="EMBL" id="JANSHE010007536">
    <property type="protein sequence ID" value="KAJ2959081.1"/>
    <property type="molecule type" value="Genomic_DNA"/>
</dbReference>
<comment type="caution">
    <text evidence="1">The sequence shown here is derived from an EMBL/GenBank/DDBJ whole genome shotgun (WGS) entry which is preliminary data.</text>
</comment>
<accession>A0ACC1MDZ6</accession>
<evidence type="ECO:0000313" key="2">
    <source>
        <dbReference type="Proteomes" id="UP001144978"/>
    </source>
</evidence>
<gene>
    <name evidence="1" type="ORF">NUW54_g14497</name>
</gene>
<protein>
    <submittedName>
        <fullName evidence="1">Uncharacterized protein</fullName>
    </submittedName>
</protein>
<dbReference type="Proteomes" id="UP001144978">
    <property type="component" value="Unassembled WGS sequence"/>
</dbReference>
<sequence length="187" mass="20745">MSNQKSSLKVIEIDSDAEEEAKPKPKPNEKAATVNGPKKAASKTKDDVSMHDPSPTSPIRIERAPSPKPTMIKSEPPGTPLSAVHRSAQVSPAHPQPVESADVQSDIEMPAQETSPPDSPRTYHPVLAQVPIEKLNSLTEEEANMTLEQYIRREMELQYAQFKADAERRIEEFKQRAAEARKLIETS</sequence>
<name>A0ACC1MDZ6_9APHY</name>
<keyword evidence="2" id="KW-1185">Reference proteome</keyword>